<keyword evidence="2" id="KW-1133">Transmembrane helix</keyword>
<feature type="transmembrane region" description="Helical" evidence="2">
    <location>
        <begin position="30"/>
        <end position="51"/>
    </location>
</feature>
<feature type="region of interest" description="Disordered" evidence="1">
    <location>
        <begin position="1"/>
        <end position="25"/>
    </location>
</feature>
<feature type="compositionally biased region" description="Basic and acidic residues" evidence="1">
    <location>
        <begin position="12"/>
        <end position="25"/>
    </location>
</feature>
<evidence type="ECO:0000313" key="4">
    <source>
        <dbReference type="Proteomes" id="UP001143347"/>
    </source>
</evidence>
<evidence type="ECO:0000313" key="3">
    <source>
        <dbReference type="EMBL" id="MCX2964794.1"/>
    </source>
</evidence>
<dbReference type="RefSeq" id="WP_266061811.1">
    <property type="nucleotide sequence ID" value="NZ_JAPKFM010000010.1"/>
</dbReference>
<dbReference type="AlphaFoldDB" id="A0A9X3D4A5"/>
<comment type="caution">
    <text evidence="3">The sequence shown here is derived from an EMBL/GenBank/DDBJ whole genome shotgun (WGS) entry which is preliminary data.</text>
</comment>
<name>A0A9X3D4A5_9ACTN</name>
<protein>
    <submittedName>
        <fullName evidence="3">Uncharacterized protein</fullName>
    </submittedName>
</protein>
<keyword evidence="4" id="KW-1185">Reference proteome</keyword>
<dbReference type="EMBL" id="JAPKFM010000010">
    <property type="protein sequence ID" value="MCX2964794.1"/>
    <property type="molecule type" value="Genomic_DNA"/>
</dbReference>
<accession>A0A9X3D4A5</accession>
<organism evidence="3 4">
    <name type="scientific">Gordonia aquimaris</name>
    <dbReference type="NCBI Taxonomy" id="2984863"/>
    <lineage>
        <taxon>Bacteria</taxon>
        <taxon>Bacillati</taxon>
        <taxon>Actinomycetota</taxon>
        <taxon>Actinomycetes</taxon>
        <taxon>Mycobacteriales</taxon>
        <taxon>Gordoniaceae</taxon>
        <taxon>Gordonia</taxon>
    </lineage>
</organism>
<keyword evidence="2" id="KW-0812">Transmembrane</keyword>
<proteinExistence type="predicted"/>
<feature type="compositionally biased region" description="Basic residues" evidence="1">
    <location>
        <begin position="1"/>
        <end position="11"/>
    </location>
</feature>
<dbReference type="Proteomes" id="UP001143347">
    <property type="component" value="Unassembled WGS sequence"/>
</dbReference>
<reference evidence="3" key="1">
    <citation type="submission" date="2022-10" db="EMBL/GenBank/DDBJ databases">
        <title>WGS of marine actinomycetes from Thailand.</title>
        <authorList>
            <person name="Thawai C."/>
        </authorList>
    </citation>
    <scope>NUCLEOTIDE SEQUENCE</scope>
    <source>
        <strain evidence="3">SW21</strain>
    </source>
</reference>
<gene>
    <name evidence="3" type="ORF">OSB52_11880</name>
</gene>
<evidence type="ECO:0000256" key="2">
    <source>
        <dbReference type="SAM" id="Phobius"/>
    </source>
</evidence>
<sequence>MGTRTHGRHRLDRRDSRTPQAVDRRRPARLAAWVAAGSAPAILVFTGGAIASAQPAPAHLTADIGPHHIVDDDAGTRTGPGSRALPDRPLPTFDPSTLHAPAPTAPVRPITAPPDTVRIGDITAPAPQWLPPEQTEEVNTAAATGEAQIATAGDAVGLDSARSDRVAATTIAGAATGAAVATATVGAPLAVAGGVVGGVAGLVAGVPFLPAGLVVGPPVGAAIGAAATAAPFAAAGAAMGGGVGLAQGLAEPAHP</sequence>
<keyword evidence="2" id="KW-0472">Membrane</keyword>
<evidence type="ECO:0000256" key="1">
    <source>
        <dbReference type="SAM" id="MobiDB-lite"/>
    </source>
</evidence>